<evidence type="ECO:0000313" key="2">
    <source>
        <dbReference type="Proteomes" id="UP000070376"/>
    </source>
</evidence>
<comment type="caution">
    <text evidence="1">The sequence shown here is derived from an EMBL/GenBank/DDBJ whole genome shotgun (WGS) entry which is preliminary data.</text>
</comment>
<proteinExistence type="predicted"/>
<dbReference type="EMBL" id="LRPN01000013">
    <property type="protein sequence ID" value="KWZ85675.1"/>
    <property type="molecule type" value="Genomic_DNA"/>
</dbReference>
<name>A0A133L1W7_HEYCO</name>
<organism evidence="1 2">
    <name type="scientific">Heyndrickxia coagulans</name>
    <name type="common">Weizmannia coagulans</name>
    <dbReference type="NCBI Taxonomy" id="1398"/>
    <lineage>
        <taxon>Bacteria</taxon>
        <taxon>Bacillati</taxon>
        <taxon>Bacillota</taxon>
        <taxon>Bacilli</taxon>
        <taxon>Bacillales</taxon>
        <taxon>Bacillaceae</taxon>
        <taxon>Heyndrickxia</taxon>
    </lineage>
</organism>
<accession>A0A133L1W7</accession>
<protein>
    <submittedName>
        <fullName evidence="1">Uncharacterized protein</fullName>
    </submittedName>
</protein>
<evidence type="ECO:0000313" key="1">
    <source>
        <dbReference type="EMBL" id="KWZ85675.1"/>
    </source>
</evidence>
<reference evidence="2" key="1">
    <citation type="submission" date="2016-01" db="EMBL/GenBank/DDBJ databases">
        <authorList>
            <person name="Mitreva M."/>
            <person name="Pepin K.H."/>
            <person name="Mihindukulasuriya K.A."/>
            <person name="Fulton R."/>
            <person name="Fronick C."/>
            <person name="O'Laughlin M."/>
            <person name="Miner T."/>
            <person name="Herter B."/>
            <person name="Rosa B.A."/>
            <person name="Cordes M."/>
            <person name="Tomlinson C."/>
            <person name="Wollam A."/>
            <person name="Palsikar V.B."/>
            <person name="Mardis E.R."/>
            <person name="Wilson R.K."/>
        </authorList>
    </citation>
    <scope>NUCLEOTIDE SEQUENCE [LARGE SCALE GENOMIC DNA]</scope>
    <source>
        <strain evidence="2">GED7749B</strain>
    </source>
</reference>
<gene>
    <name evidence="1" type="ORF">HMPREF3213_00335</name>
</gene>
<dbReference type="Proteomes" id="UP000070376">
    <property type="component" value="Unassembled WGS sequence"/>
</dbReference>
<dbReference type="AlphaFoldDB" id="A0A133L1W7"/>
<sequence length="41" mass="4833">MHFNSRYKMNLNFSCQHLMMIRIDIASYKEIVITSIAAKNV</sequence>